<organism evidence="2 3">
    <name type="scientific">Mycena chlorophos</name>
    <name type="common">Agaric fungus</name>
    <name type="synonym">Agaricus chlorophos</name>
    <dbReference type="NCBI Taxonomy" id="658473"/>
    <lineage>
        <taxon>Eukaryota</taxon>
        <taxon>Fungi</taxon>
        <taxon>Dikarya</taxon>
        <taxon>Basidiomycota</taxon>
        <taxon>Agaricomycotina</taxon>
        <taxon>Agaricomycetes</taxon>
        <taxon>Agaricomycetidae</taxon>
        <taxon>Agaricales</taxon>
        <taxon>Marasmiineae</taxon>
        <taxon>Mycenaceae</taxon>
        <taxon>Mycena</taxon>
    </lineage>
</organism>
<dbReference type="EMBL" id="DF838333">
    <property type="protein sequence ID" value="GAT42850.1"/>
    <property type="molecule type" value="Genomic_DNA"/>
</dbReference>
<reference evidence="2" key="1">
    <citation type="submission" date="2014-09" db="EMBL/GenBank/DDBJ databases">
        <title>Genome sequence of the luminous mushroom Mycena chlorophos for searching fungal bioluminescence genes.</title>
        <authorList>
            <person name="Tanaka Y."/>
            <person name="Kasuga D."/>
            <person name="Oba Y."/>
            <person name="Hase S."/>
            <person name="Sato K."/>
            <person name="Oba Y."/>
            <person name="Sakakibara Y."/>
        </authorList>
    </citation>
    <scope>NUCLEOTIDE SEQUENCE</scope>
</reference>
<dbReference type="Proteomes" id="UP000815677">
    <property type="component" value="Unassembled WGS sequence"/>
</dbReference>
<evidence type="ECO:0000313" key="3">
    <source>
        <dbReference type="Proteomes" id="UP000815677"/>
    </source>
</evidence>
<evidence type="ECO:0000313" key="2">
    <source>
        <dbReference type="EMBL" id="GAT42850.1"/>
    </source>
</evidence>
<protein>
    <submittedName>
        <fullName evidence="2">Uncharacterized protein</fullName>
    </submittedName>
</protein>
<feature type="region of interest" description="Disordered" evidence="1">
    <location>
        <begin position="20"/>
        <end position="40"/>
    </location>
</feature>
<accession>A0ABQ0KVL3</accession>
<gene>
    <name evidence="2" type="ORF">MCHLO_00547</name>
</gene>
<evidence type="ECO:0000256" key="1">
    <source>
        <dbReference type="SAM" id="MobiDB-lite"/>
    </source>
</evidence>
<proteinExistence type="predicted"/>
<name>A0ABQ0KVL3_MYCCL</name>
<sequence length="441" mass="49910">MTTHIPELGGDVSDLVAQLSDDYRPTPTPEPTVGGAPTYSPGELGAMLTRARASLIHIWDHGDLDRIADGARALLDAIRARQLDAAADSLVNEEIMGYSVATTTIIGSDKGPIAESHLAQLIVDTPLAAEPLKEYTLLLRGFYANADLFMRGAWMLVPGLRLPVVPIITAPETACLFSQAITNLPSYVHAIQWKMEAVHNIDHRTADPAHDNWMHLLTVRFLAREKLESLRLVDDEAVDSFLRLNLHHKYLVVADASAHREYMVLFARVYRLYGSLSLLDPHWSPAATAPSHKLLNLALDARETLLRRPVEERRRLVEQENAYRVFLRDLVKRQANKENINMFPVRPRPPPSMLHPVHHQSHRLTAAEARELLLVEEVQNIIQYIALLFQRMHDLRRQLDFATRDEAPHILATIRTLYYAKQWAERLMALATREMIRALAL</sequence>
<keyword evidence="3" id="KW-1185">Reference proteome</keyword>